<dbReference type="RefSeq" id="WP_001277712.1">
    <property type="nucleotide sequence ID" value="NZ_CP128608.1"/>
</dbReference>
<keyword evidence="1" id="KW-0167">Capsid protein</keyword>
<dbReference type="EMBL" id="VEPV01000004">
    <property type="protein sequence ID" value="TNP14541.1"/>
    <property type="molecule type" value="Genomic_DNA"/>
</dbReference>
<dbReference type="Proteomes" id="UP000312495">
    <property type="component" value="Unassembled WGS sequence"/>
</dbReference>
<organism evidence="1 2">
    <name type="scientific">Bacillus tropicus</name>
    <dbReference type="NCBI Taxonomy" id="2026188"/>
    <lineage>
        <taxon>Bacteria</taxon>
        <taxon>Bacillati</taxon>
        <taxon>Bacillota</taxon>
        <taxon>Bacilli</taxon>
        <taxon>Bacillales</taxon>
        <taxon>Bacillaceae</taxon>
        <taxon>Bacillus</taxon>
        <taxon>Bacillus cereus group</taxon>
    </lineage>
</organism>
<reference evidence="1 2" key="1">
    <citation type="submission" date="2019-06" db="EMBL/GenBank/DDBJ databases">
        <title>Biocontrol Bacillus strains from Vietnam.</title>
        <authorList>
            <person name="Borriss R."/>
            <person name="Lasch P."/>
            <person name="Thanh Tam L.T."/>
            <person name="Luong P.T."/>
            <person name="Phuong Thao L.T."/>
            <person name="Kim Chung L.T."/>
        </authorList>
    </citation>
    <scope>NUCLEOTIDE SEQUENCE [LARGE SCALE GENOMIC DNA]</scope>
    <source>
        <strain evidence="1 2">SN1</strain>
    </source>
</reference>
<accession>A0A5C5A4W8</accession>
<dbReference type="Pfam" id="PF10612">
    <property type="entry name" value="Spore-coat_CotZ"/>
    <property type="match status" value="1"/>
</dbReference>
<gene>
    <name evidence="1" type="primary">cotY</name>
    <name evidence="1" type="ORF">FHY71_14625</name>
</gene>
<proteinExistence type="predicted"/>
<sequence length="159" mass="17255">MSCNCNEDHHHHHHHDCDFNCVSNVVRFIHELQECATTTCGSGCEVPFLGAHNSASVANTRPFILYTKAGVPFEAFAPSASLTSCRSPIFRVESIDDDDCAVLRVLSVVLGDTSPVPPTDDPICTFLAVPNARLISTNTCLTVDLSCFCAIQCLRDVTI</sequence>
<evidence type="ECO:0000313" key="2">
    <source>
        <dbReference type="Proteomes" id="UP000312495"/>
    </source>
</evidence>
<name>A0A5C5A4W8_9BACI</name>
<comment type="caution">
    <text evidence="1">The sequence shown here is derived from an EMBL/GenBank/DDBJ whole genome shotgun (WGS) entry which is preliminary data.</text>
</comment>
<protein>
    <submittedName>
        <fullName evidence="1">Spore coat protein CotY</fullName>
    </submittedName>
</protein>
<dbReference type="InterPro" id="IPR019593">
    <property type="entry name" value="Spore_coat_protein_Z/Y"/>
</dbReference>
<evidence type="ECO:0000313" key="1">
    <source>
        <dbReference type="EMBL" id="TNP14541.1"/>
    </source>
</evidence>
<dbReference type="AlphaFoldDB" id="A0A5C5A4W8"/>
<keyword evidence="1" id="KW-0946">Virion</keyword>